<organism evidence="2 3">
    <name type="scientific">Lactuca virosa</name>
    <dbReference type="NCBI Taxonomy" id="75947"/>
    <lineage>
        <taxon>Eukaryota</taxon>
        <taxon>Viridiplantae</taxon>
        <taxon>Streptophyta</taxon>
        <taxon>Embryophyta</taxon>
        <taxon>Tracheophyta</taxon>
        <taxon>Spermatophyta</taxon>
        <taxon>Magnoliopsida</taxon>
        <taxon>eudicotyledons</taxon>
        <taxon>Gunneridae</taxon>
        <taxon>Pentapetalae</taxon>
        <taxon>asterids</taxon>
        <taxon>campanulids</taxon>
        <taxon>Asterales</taxon>
        <taxon>Asteraceae</taxon>
        <taxon>Cichorioideae</taxon>
        <taxon>Cichorieae</taxon>
        <taxon>Lactucinae</taxon>
        <taxon>Lactuca</taxon>
    </lineage>
</organism>
<reference evidence="2 3" key="1">
    <citation type="submission" date="2022-01" db="EMBL/GenBank/DDBJ databases">
        <authorList>
            <person name="Xiong W."/>
            <person name="Schranz E."/>
        </authorList>
    </citation>
    <scope>NUCLEOTIDE SEQUENCE [LARGE SCALE GENOMIC DNA]</scope>
</reference>
<evidence type="ECO:0000256" key="1">
    <source>
        <dbReference type="SAM" id="MobiDB-lite"/>
    </source>
</evidence>
<protein>
    <submittedName>
        <fullName evidence="2">Uncharacterized protein</fullName>
    </submittedName>
</protein>
<evidence type="ECO:0000313" key="2">
    <source>
        <dbReference type="EMBL" id="CAH1439623.1"/>
    </source>
</evidence>
<feature type="compositionally biased region" description="Pro residues" evidence="1">
    <location>
        <begin position="39"/>
        <end position="52"/>
    </location>
</feature>
<sequence>MNNKSRSNKSICEKSMKLMTNIVKVSYFSIAKTSLRIGAPPPPPPPPPPPAPSLHRYTRNLRLQQPINSSKPVSYLIHPDHDTKRSSVNMIKDDETESVDMKAWDFIRKVREKNLKDM</sequence>
<feature type="region of interest" description="Disordered" evidence="1">
    <location>
        <begin position="35"/>
        <end position="55"/>
    </location>
</feature>
<dbReference type="Proteomes" id="UP001157418">
    <property type="component" value="Unassembled WGS sequence"/>
</dbReference>
<name>A0AAU9NPC9_9ASTR</name>
<proteinExistence type="predicted"/>
<accession>A0AAU9NPC9</accession>
<dbReference type="AlphaFoldDB" id="A0AAU9NPC9"/>
<evidence type="ECO:0000313" key="3">
    <source>
        <dbReference type="Proteomes" id="UP001157418"/>
    </source>
</evidence>
<gene>
    <name evidence="2" type="ORF">LVIROSA_LOCUS25808</name>
</gene>
<comment type="caution">
    <text evidence="2">The sequence shown here is derived from an EMBL/GenBank/DDBJ whole genome shotgun (WGS) entry which is preliminary data.</text>
</comment>
<keyword evidence="3" id="KW-1185">Reference proteome</keyword>
<dbReference type="EMBL" id="CAKMRJ010005101">
    <property type="protein sequence ID" value="CAH1439623.1"/>
    <property type="molecule type" value="Genomic_DNA"/>
</dbReference>